<dbReference type="GO" id="GO:0005743">
    <property type="term" value="C:mitochondrial inner membrane"/>
    <property type="evidence" value="ECO:0007669"/>
    <property type="project" value="TreeGrafter"/>
</dbReference>
<dbReference type="InterPro" id="IPR014807">
    <property type="entry name" value="Coa1"/>
</dbReference>
<gene>
    <name evidence="3" type="ORF">I312_02581</name>
</gene>
<dbReference type="PANTHER" id="PTHR28523:SF1">
    <property type="entry name" value="CYTOCHROME C OXIDASE ASSEMBLY FACTOR 1"/>
    <property type="match status" value="1"/>
</dbReference>
<feature type="region of interest" description="Disordered" evidence="1">
    <location>
        <begin position="20"/>
        <end position="69"/>
    </location>
</feature>
<dbReference type="EMBL" id="KN847978">
    <property type="protein sequence ID" value="KIR48065.1"/>
    <property type="molecule type" value="Genomic_DNA"/>
</dbReference>
<name>A0A0D0VRY9_CRYGA</name>
<feature type="transmembrane region" description="Helical" evidence="2">
    <location>
        <begin position="106"/>
        <end position="126"/>
    </location>
</feature>
<accession>A0A0D0VRY9</accession>
<sequence length="241" mass="26929">MHIPRLPLPLPLRRSATFRHLSTQPPPTSFTAKASPRQTLSHPEELRGMPPHTPRTAVNKGKVDIGDRGKGRAEKEVFEAFEGPSRPRLIYERPGGRELPKVRGTAPFVIALGLLGLGWGLFILHATNTERLSSSVLRQATFQLRNSKEVMALLGENVRLVDEWWALGSPWISGTINLMQGRVDLSFRIKGSKGAGTVYFTSIRPQEQGAWRIVRYKVIADDGQVIRLEDQAIRPEQKSTN</sequence>
<dbReference type="Pfam" id="PF08695">
    <property type="entry name" value="Coa1"/>
    <property type="match status" value="1"/>
</dbReference>
<evidence type="ECO:0000256" key="1">
    <source>
        <dbReference type="SAM" id="MobiDB-lite"/>
    </source>
</evidence>
<evidence type="ECO:0000256" key="2">
    <source>
        <dbReference type="SAM" id="Phobius"/>
    </source>
</evidence>
<keyword evidence="2" id="KW-0812">Transmembrane</keyword>
<proteinExistence type="predicted"/>
<protein>
    <recommendedName>
        <fullName evidence="4">DUF1783-domain-containing protein</fullName>
    </recommendedName>
</protein>
<feature type="compositionally biased region" description="Polar residues" evidence="1">
    <location>
        <begin position="29"/>
        <end position="41"/>
    </location>
</feature>
<dbReference type="InterPro" id="IPR042432">
    <property type="entry name" value="Coa1_fungi"/>
</dbReference>
<organism evidence="3">
    <name type="scientific">Cryptococcus bacillisporus CA1280</name>
    <dbReference type="NCBI Taxonomy" id="1296109"/>
    <lineage>
        <taxon>Eukaryota</taxon>
        <taxon>Fungi</taxon>
        <taxon>Dikarya</taxon>
        <taxon>Basidiomycota</taxon>
        <taxon>Agaricomycotina</taxon>
        <taxon>Tremellomycetes</taxon>
        <taxon>Tremellales</taxon>
        <taxon>Cryptococcaceae</taxon>
        <taxon>Cryptococcus</taxon>
        <taxon>Cryptococcus gattii species complex</taxon>
    </lineage>
</organism>
<dbReference type="OrthoDB" id="2100652at2759"/>
<keyword evidence="2" id="KW-0472">Membrane</keyword>
<dbReference type="AlphaFoldDB" id="A0A0D0VRY9"/>
<dbReference type="HOGENOM" id="CLU_082491_0_0_1"/>
<keyword evidence="2" id="KW-1133">Transmembrane helix</keyword>
<evidence type="ECO:0000313" key="3">
    <source>
        <dbReference type="EMBL" id="KIR48065.1"/>
    </source>
</evidence>
<evidence type="ECO:0008006" key="4">
    <source>
        <dbReference type="Google" id="ProtNLM"/>
    </source>
</evidence>
<dbReference type="GO" id="GO:0033617">
    <property type="term" value="P:mitochondrial respiratory chain complex IV assembly"/>
    <property type="evidence" value="ECO:0007669"/>
    <property type="project" value="InterPro"/>
</dbReference>
<dbReference type="PANTHER" id="PTHR28523">
    <property type="entry name" value="CYTOCHROME C OXIDASE ASSEMBLY FACTOR 1"/>
    <property type="match status" value="1"/>
</dbReference>
<reference evidence="3" key="1">
    <citation type="submission" date="2015-01" db="EMBL/GenBank/DDBJ databases">
        <title>The Genome Sequence of Cryptococcus gattii CA1280.</title>
        <authorList>
            <consortium name="The Broad Institute Genomics Platform"/>
            <person name="Cuomo C."/>
            <person name="Litvintseva A."/>
            <person name="Chen Y."/>
            <person name="Heitman J."/>
            <person name="Sun S."/>
            <person name="Springer D."/>
            <person name="Dromer F."/>
            <person name="Young S."/>
            <person name="Zeng Q."/>
            <person name="Gargeya S."/>
            <person name="Abouelleil A."/>
            <person name="Alvarado L."/>
            <person name="Chapman S.B."/>
            <person name="Gainer-Dewar J."/>
            <person name="Goldberg J."/>
            <person name="Griggs A."/>
            <person name="Gujja S."/>
            <person name="Hansen M."/>
            <person name="Howarth C."/>
            <person name="Imamovic A."/>
            <person name="Larimer J."/>
            <person name="Murphy C."/>
            <person name="Naylor J."/>
            <person name="Pearson M."/>
            <person name="Priest M."/>
            <person name="Roberts A."/>
            <person name="Saif S."/>
            <person name="Shea T."/>
            <person name="Sykes S."/>
            <person name="Wortman J."/>
            <person name="Nusbaum C."/>
            <person name="Birren B."/>
        </authorList>
    </citation>
    <scope>NUCLEOTIDE SEQUENCE [LARGE SCALE GENOMIC DNA]</scope>
    <source>
        <strain evidence="3">CA1280</strain>
    </source>
</reference>